<feature type="region of interest" description="Disordered" evidence="5">
    <location>
        <begin position="194"/>
        <end position="410"/>
    </location>
</feature>
<dbReference type="InterPro" id="IPR038508">
    <property type="entry name" value="ArfGAP_dom_sf"/>
</dbReference>
<name>A0A7J7P0N2_9MAGN</name>
<accession>A0A7J7P0N2</accession>
<dbReference type="PANTHER" id="PTHR46085">
    <property type="entry name" value="ARFGAP/RECO-RELATED"/>
    <property type="match status" value="1"/>
</dbReference>
<dbReference type="CDD" id="cd08838">
    <property type="entry name" value="ArfGap_AGFG"/>
    <property type="match status" value="1"/>
</dbReference>
<evidence type="ECO:0000256" key="5">
    <source>
        <dbReference type="SAM" id="MobiDB-lite"/>
    </source>
</evidence>
<gene>
    <name evidence="7" type="ORF">GIB67_035457</name>
</gene>
<dbReference type="PANTHER" id="PTHR46085:SF3">
    <property type="entry name" value="ARF GTPASE ACTIVATING PROTEIN"/>
    <property type="match status" value="1"/>
</dbReference>
<feature type="domain" description="Arf-GAP" evidence="6">
    <location>
        <begin position="83"/>
        <end position="201"/>
    </location>
</feature>
<reference evidence="7 8" key="1">
    <citation type="journal article" date="2020" name="IScience">
        <title>Genome Sequencing of the Endangered Kingdonia uniflora (Circaeasteraceae, Ranunculales) Reveals Potential Mechanisms of Evolutionary Specialization.</title>
        <authorList>
            <person name="Sun Y."/>
            <person name="Deng T."/>
            <person name="Zhang A."/>
            <person name="Moore M.J."/>
            <person name="Landis J.B."/>
            <person name="Lin N."/>
            <person name="Zhang H."/>
            <person name="Zhang X."/>
            <person name="Huang J."/>
            <person name="Zhang X."/>
            <person name="Sun H."/>
            <person name="Wang H."/>
        </authorList>
    </citation>
    <scope>NUCLEOTIDE SEQUENCE [LARGE SCALE GENOMIC DNA]</scope>
    <source>
        <strain evidence="7">TB1705</strain>
        <tissue evidence="7">Leaf</tissue>
    </source>
</reference>
<evidence type="ECO:0000256" key="2">
    <source>
        <dbReference type="ARBA" id="ARBA00022771"/>
    </source>
</evidence>
<organism evidence="7 8">
    <name type="scientific">Kingdonia uniflora</name>
    <dbReference type="NCBI Taxonomy" id="39325"/>
    <lineage>
        <taxon>Eukaryota</taxon>
        <taxon>Viridiplantae</taxon>
        <taxon>Streptophyta</taxon>
        <taxon>Embryophyta</taxon>
        <taxon>Tracheophyta</taxon>
        <taxon>Spermatophyta</taxon>
        <taxon>Magnoliopsida</taxon>
        <taxon>Ranunculales</taxon>
        <taxon>Circaeasteraceae</taxon>
        <taxon>Kingdonia</taxon>
    </lineage>
</organism>
<feature type="region of interest" description="Disordered" evidence="5">
    <location>
        <begin position="692"/>
        <end position="713"/>
    </location>
</feature>
<dbReference type="GO" id="GO:0008270">
    <property type="term" value="F:zinc ion binding"/>
    <property type="evidence" value="ECO:0007669"/>
    <property type="project" value="UniProtKB-KW"/>
</dbReference>
<feature type="compositionally biased region" description="Basic and acidic residues" evidence="5">
    <location>
        <begin position="281"/>
        <end position="314"/>
    </location>
</feature>
<dbReference type="GO" id="GO:0005096">
    <property type="term" value="F:GTPase activator activity"/>
    <property type="evidence" value="ECO:0007669"/>
    <property type="project" value="InterPro"/>
</dbReference>
<evidence type="ECO:0000313" key="8">
    <source>
        <dbReference type="Proteomes" id="UP000541444"/>
    </source>
</evidence>
<dbReference type="OrthoDB" id="6036at2759"/>
<keyword evidence="2 4" id="KW-0863">Zinc-finger</keyword>
<keyword evidence="3" id="KW-0862">Zinc</keyword>
<evidence type="ECO:0000256" key="4">
    <source>
        <dbReference type="PROSITE-ProRule" id="PRU00288"/>
    </source>
</evidence>
<dbReference type="PROSITE" id="PS50115">
    <property type="entry name" value="ARFGAP"/>
    <property type="match status" value="1"/>
</dbReference>
<dbReference type="SUPFAM" id="SSF57863">
    <property type="entry name" value="ArfGap/RecO-like zinc finger"/>
    <property type="match status" value="1"/>
</dbReference>
<dbReference type="InterPro" id="IPR044820">
    <property type="entry name" value="AGD14-like"/>
</dbReference>
<feature type="compositionally biased region" description="Pro residues" evidence="5">
    <location>
        <begin position="398"/>
        <end position="409"/>
    </location>
</feature>
<proteinExistence type="predicted"/>
<dbReference type="InterPro" id="IPR001164">
    <property type="entry name" value="ArfGAP_dom"/>
</dbReference>
<dbReference type="EMBL" id="JACGCM010000376">
    <property type="protein sequence ID" value="KAF6172903.1"/>
    <property type="molecule type" value="Genomic_DNA"/>
</dbReference>
<dbReference type="InterPro" id="IPR037278">
    <property type="entry name" value="ARFGAP/RecO"/>
</dbReference>
<dbReference type="FunFam" id="1.10.220.150:FF:000005">
    <property type="entry name" value="Arf-GAP domain and FG repeat-containing protein 1"/>
    <property type="match status" value="1"/>
</dbReference>
<dbReference type="Proteomes" id="UP000541444">
    <property type="component" value="Unassembled WGS sequence"/>
</dbReference>
<dbReference type="SMART" id="SM00105">
    <property type="entry name" value="ArfGap"/>
    <property type="match status" value="1"/>
</dbReference>
<comment type="caution">
    <text evidence="7">The sequence shown here is derived from an EMBL/GenBank/DDBJ whole genome shotgun (WGS) entry which is preliminary data.</text>
</comment>
<dbReference type="PRINTS" id="PR00405">
    <property type="entry name" value="REVINTRACTNG"/>
</dbReference>
<keyword evidence="8" id="KW-1185">Reference proteome</keyword>
<evidence type="ECO:0000256" key="1">
    <source>
        <dbReference type="ARBA" id="ARBA00022723"/>
    </source>
</evidence>
<evidence type="ECO:0000256" key="3">
    <source>
        <dbReference type="ARBA" id="ARBA00022833"/>
    </source>
</evidence>
<feature type="region of interest" description="Disordered" evidence="5">
    <location>
        <begin position="539"/>
        <end position="572"/>
    </location>
</feature>
<feature type="compositionally biased region" description="Polar residues" evidence="5">
    <location>
        <begin position="539"/>
        <end position="563"/>
    </location>
</feature>
<sequence>MLYTSTTDAETLSIVVASDLLPHQTLISLSRFHASIRSITALFIAFARFHHHHQLNQHSNSAKITGFDLRRMANRMKEDEKNERAIRNLLKLPKNRRCINCNSLGPQYVCTNFWTFVCTTCSGIHREFTHRVKSVSMAKFTSQEVSALQGGGNEHAREIYFKELDPQRHSAPDSSNVEKLRDFIKHVYVDRRYTGERSVDKPPRAKTGDKDDFYESKSTYGGGSRSPPYEDTYDRRSSERSSPGGRSDDRGYKSNYDERRSPGYGQETRYGDHRKSPVRFEVVDDRHRDDRFGNGRRSEERRFSDAESKLEGRSPNRQNDLDATNPPMVRPVRDILGDDVPPLRIGEPPKANIGKGTSDVSAHPQRSVSSSSLASNDGGSAEPKSASLGSLIDFSFDPEPPLASAPPPTQQTIVPAAQSVSQTITTPSIDDGNWASFDFAPQPQVPSNVNTLESMLFQLAAPSPVPAGNITTLPVTGPALTTAPVSNISMSPVTGGAPVALVGNLSTLPTSGASMASTLPVNSGDLFLNANDGGQWPQFASSANGTPSNQHPWNSSPEQNVQGLSGLRPQPSQVVTEQIPETSGGVASQSAIPEAKTTGRKELPEDLFAATFSTVPVPGQGWHAAPSHGMRYGMQYPTAVPMPTYPHPSKASNPFDLSNESTLVHAPSFPNMSSLQGALPNMGPPPGLLRTSSLGNPSPQWMPPPQSLSYASAGQSPSYAGAMTPSPYMRQQLPNNMAAFG</sequence>
<keyword evidence="1" id="KW-0479">Metal-binding</keyword>
<dbReference type="Pfam" id="PF01412">
    <property type="entry name" value="ArfGap"/>
    <property type="match status" value="1"/>
</dbReference>
<evidence type="ECO:0000313" key="7">
    <source>
        <dbReference type="EMBL" id="KAF6172903.1"/>
    </source>
</evidence>
<dbReference type="Gene3D" id="1.10.220.150">
    <property type="entry name" value="Arf GTPase activating protein"/>
    <property type="match status" value="1"/>
</dbReference>
<feature type="compositionally biased region" description="Basic and acidic residues" evidence="5">
    <location>
        <begin position="194"/>
        <end position="215"/>
    </location>
</feature>
<dbReference type="AlphaFoldDB" id="A0A7J7P0N2"/>
<protein>
    <recommendedName>
        <fullName evidence="6">Arf-GAP domain-containing protein</fullName>
    </recommendedName>
</protein>
<feature type="compositionally biased region" description="Basic and acidic residues" evidence="5">
    <location>
        <begin position="246"/>
        <end position="261"/>
    </location>
</feature>
<evidence type="ECO:0000259" key="6">
    <source>
        <dbReference type="PROSITE" id="PS50115"/>
    </source>
</evidence>
<feature type="compositionally biased region" description="Low complexity" evidence="5">
    <location>
        <begin position="367"/>
        <end position="381"/>
    </location>
</feature>